<dbReference type="RefSeq" id="WP_117202130.1">
    <property type="nucleotide sequence ID" value="NZ_JBHTBK010000009.1"/>
</dbReference>
<sequence length="145" mass="15226">MRRTGRPPRTVSASSRSHGFTLIELLIAMAVVAILAATAVASYEFAMVKTRRAAAKGCLTEAAQYMERYYTTNFKYTDAPIPACSADVTGHYRVEFVGVPDASSYALQAVPLGRQASADGLCGTLSIDQAGTKGASGHGGAGDCW</sequence>
<dbReference type="PROSITE" id="PS00409">
    <property type="entry name" value="PROKAR_NTER_METHYL"/>
    <property type="match status" value="1"/>
</dbReference>
<name>A0A372DNQ1_9GAMM</name>
<dbReference type="Pfam" id="PF16732">
    <property type="entry name" value="ComP_DUS"/>
    <property type="match status" value="1"/>
</dbReference>
<dbReference type="AlphaFoldDB" id="A0A372DNQ1"/>
<keyword evidence="1" id="KW-0472">Membrane</keyword>
<evidence type="ECO:0000313" key="2">
    <source>
        <dbReference type="EMBL" id="RFP61104.1"/>
    </source>
</evidence>
<feature type="transmembrane region" description="Helical" evidence="1">
    <location>
        <begin position="20"/>
        <end position="43"/>
    </location>
</feature>
<keyword evidence="1" id="KW-1133">Transmembrane helix</keyword>
<dbReference type="OrthoDB" id="5296638at2"/>
<dbReference type="InterPro" id="IPR031982">
    <property type="entry name" value="PilE-like"/>
</dbReference>
<keyword evidence="1" id="KW-0812">Transmembrane</keyword>
<dbReference type="Gene3D" id="3.30.700.10">
    <property type="entry name" value="Glycoprotein, Type 4 Pilin"/>
    <property type="match status" value="1"/>
</dbReference>
<dbReference type="Pfam" id="PF07963">
    <property type="entry name" value="N_methyl"/>
    <property type="match status" value="1"/>
</dbReference>
<proteinExistence type="predicted"/>
<gene>
    <name evidence="2" type="ORF">D0Y53_05055</name>
</gene>
<evidence type="ECO:0000256" key="1">
    <source>
        <dbReference type="SAM" id="Phobius"/>
    </source>
</evidence>
<dbReference type="Proteomes" id="UP000262917">
    <property type="component" value="Unassembled WGS sequence"/>
</dbReference>
<comment type="caution">
    <text evidence="2">The sequence shown here is derived from an EMBL/GenBank/DDBJ whole genome shotgun (WGS) entry which is preliminary data.</text>
</comment>
<accession>A0A372DNQ1</accession>
<evidence type="ECO:0000313" key="3">
    <source>
        <dbReference type="Proteomes" id="UP000262917"/>
    </source>
</evidence>
<dbReference type="EMBL" id="QVPD01000004">
    <property type="protein sequence ID" value="RFP61104.1"/>
    <property type="molecule type" value="Genomic_DNA"/>
</dbReference>
<dbReference type="InterPro" id="IPR045584">
    <property type="entry name" value="Pilin-like"/>
</dbReference>
<dbReference type="InterPro" id="IPR012902">
    <property type="entry name" value="N_methyl_site"/>
</dbReference>
<protein>
    <submittedName>
        <fullName evidence="2">Type IV pilin protein</fullName>
    </submittedName>
</protein>
<dbReference type="SUPFAM" id="SSF54523">
    <property type="entry name" value="Pili subunits"/>
    <property type="match status" value="1"/>
</dbReference>
<organism evidence="2 3">
    <name type="scientific">Cognatiluteimonas weifangensis</name>
    <dbReference type="NCBI Taxonomy" id="2303539"/>
    <lineage>
        <taxon>Bacteria</taxon>
        <taxon>Pseudomonadati</taxon>
        <taxon>Pseudomonadota</taxon>
        <taxon>Gammaproteobacteria</taxon>
        <taxon>Lysobacterales</taxon>
        <taxon>Lysobacteraceae</taxon>
        <taxon>Cognatiluteimonas</taxon>
    </lineage>
</organism>
<keyword evidence="3" id="KW-1185">Reference proteome</keyword>
<dbReference type="NCBIfam" id="TIGR02532">
    <property type="entry name" value="IV_pilin_GFxxxE"/>
    <property type="match status" value="1"/>
</dbReference>
<reference evidence="2 3" key="1">
    <citation type="submission" date="2018-08" db="EMBL/GenBank/DDBJ databases">
        <title>Lysobacter weifangensis sp. nov., a new member of the family 'Xanthomonadaceae', isolated from soil in a farmland.</title>
        <authorList>
            <person name="Zhao H."/>
        </authorList>
    </citation>
    <scope>NUCLEOTIDE SEQUENCE [LARGE SCALE GENOMIC DNA]</scope>
    <source>
        <strain evidence="2 3">WF-2</strain>
    </source>
</reference>
<dbReference type="GO" id="GO:0043683">
    <property type="term" value="P:type IV pilus assembly"/>
    <property type="evidence" value="ECO:0007669"/>
    <property type="project" value="InterPro"/>
</dbReference>